<evidence type="ECO:0000313" key="1">
    <source>
        <dbReference type="EMBL" id="GAA0170449.1"/>
    </source>
</evidence>
<proteinExistence type="predicted"/>
<protein>
    <submittedName>
        <fullName evidence="1">Uncharacterized protein</fullName>
    </submittedName>
</protein>
<evidence type="ECO:0000313" key="2">
    <source>
        <dbReference type="Proteomes" id="UP001454036"/>
    </source>
</evidence>
<keyword evidence="2" id="KW-1185">Reference proteome</keyword>
<dbReference type="AlphaFoldDB" id="A0AAV3R255"/>
<name>A0AAV3R255_LITER</name>
<dbReference type="EMBL" id="BAABME010007249">
    <property type="protein sequence ID" value="GAA0170449.1"/>
    <property type="molecule type" value="Genomic_DNA"/>
</dbReference>
<reference evidence="1 2" key="1">
    <citation type="submission" date="2024-01" db="EMBL/GenBank/DDBJ databases">
        <title>The complete chloroplast genome sequence of Lithospermum erythrorhizon: insights into the phylogenetic relationship among Boraginaceae species and the maternal lineages of purple gromwells.</title>
        <authorList>
            <person name="Okada T."/>
            <person name="Watanabe K."/>
        </authorList>
    </citation>
    <scope>NUCLEOTIDE SEQUENCE [LARGE SCALE GENOMIC DNA]</scope>
</reference>
<accession>A0AAV3R255</accession>
<organism evidence="1 2">
    <name type="scientific">Lithospermum erythrorhizon</name>
    <name type="common">Purple gromwell</name>
    <name type="synonym">Lithospermum officinale var. erythrorhizon</name>
    <dbReference type="NCBI Taxonomy" id="34254"/>
    <lineage>
        <taxon>Eukaryota</taxon>
        <taxon>Viridiplantae</taxon>
        <taxon>Streptophyta</taxon>
        <taxon>Embryophyta</taxon>
        <taxon>Tracheophyta</taxon>
        <taxon>Spermatophyta</taxon>
        <taxon>Magnoliopsida</taxon>
        <taxon>eudicotyledons</taxon>
        <taxon>Gunneridae</taxon>
        <taxon>Pentapetalae</taxon>
        <taxon>asterids</taxon>
        <taxon>lamiids</taxon>
        <taxon>Boraginales</taxon>
        <taxon>Boraginaceae</taxon>
        <taxon>Boraginoideae</taxon>
        <taxon>Lithospermeae</taxon>
        <taxon>Lithospermum</taxon>
    </lineage>
</organism>
<gene>
    <name evidence="1" type="ORF">LIER_24700</name>
</gene>
<sequence length="172" mass="18887">MLDVETFAHFSQKGGIELGPVSDNYHLGYAKPGDDVFPEKVLNVFCGGVSKRNCPTKSIPHMAKRTGLSTGVIFVMDCLGTDFVLWHESHLFMKSIASARMMGQCLESPRTNSFLMLRCWVKSKPVTIALDYASLVVVLNDNLKAYSKRSSSGLWINIPASVPLGLLAPSTY</sequence>
<dbReference type="Proteomes" id="UP001454036">
    <property type="component" value="Unassembled WGS sequence"/>
</dbReference>
<comment type="caution">
    <text evidence="1">The sequence shown here is derived from an EMBL/GenBank/DDBJ whole genome shotgun (WGS) entry which is preliminary data.</text>
</comment>